<gene>
    <name evidence="2" type="ORF">M099_1366</name>
</gene>
<keyword evidence="1" id="KW-0472">Membrane</keyword>
<evidence type="ECO:0000313" key="3">
    <source>
        <dbReference type="Proteomes" id="UP000027661"/>
    </source>
</evidence>
<sequence length="48" mass="5636">MSLKKRCKITAYFRLDKKKAQFFYHCAFFIGWNQKSISILISFGLSGL</sequence>
<comment type="caution">
    <text evidence="2">The sequence shown here is derived from an EMBL/GenBank/DDBJ whole genome shotgun (WGS) entry which is preliminary data.</text>
</comment>
<keyword evidence="1" id="KW-0812">Transmembrane</keyword>
<evidence type="ECO:0000256" key="1">
    <source>
        <dbReference type="SAM" id="Phobius"/>
    </source>
</evidence>
<name>A0A069SKP5_PHOVU</name>
<dbReference type="Proteomes" id="UP000027661">
    <property type="component" value="Unassembled WGS sequence"/>
</dbReference>
<accession>A0A069SKP5</accession>
<keyword evidence="1" id="KW-1133">Transmembrane helix</keyword>
<dbReference type="AlphaFoldDB" id="A0A069SKP5"/>
<proteinExistence type="predicted"/>
<evidence type="ECO:0000313" key="2">
    <source>
        <dbReference type="EMBL" id="KDS55163.1"/>
    </source>
</evidence>
<reference evidence="2 3" key="1">
    <citation type="submission" date="2014-04" db="EMBL/GenBank/DDBJ databases">
        <authorList>
            <person name="Sears C."/>
            <person name="Carroll K."/>
            <person name="Sack B.R."/>
            <person name="Qadri F."/>
            <person name="Myers L.L."/>
            <person name="Chung G.-T."/>
            <person name="Escheverria P."/>
            <person name="Fraser C.M."/>
            <person name="Sadzewicz L."/>
            <person name="Shefchek K.A."/>
            <person name="Tallon L."/>
            <person name="Das S.P."/>
            <person name="Daugherty S."/>
            <person name="Mongodin E.F."/>
        </authorList>
    </citation>
    <scope>NUCLEOTIDE SEQUENCE [LARGE SCALE GENOMIC DNA]</scope>
    <source>
        <strain evidence="2 3">3975 RP4</strain>
    </source>
</reference>
<protein>
    <submittedName>
        <fullName evidence="2">Uncharacterized protein</fullName>
    </submittedName>
</protein>
<feature type="transmembrane region" description="Helical" evidence="1">
    <location>
        <begin position="21"/>
        <end position="45"/>
    </location>
</feature>
<dbReference type="PATRIC" id="fig|1339352.3.peg.1323"/>
<dbReference type="EMBL" id="JNHM01000014">
    <property type="protein sequence ID" value="KDS55163.1"/>
    <property type="molecule type" value="Genomic_DNA"/>
</dbReference>
<organism evidence="2 3">
    <name type="scientific">Phocaeicola vulgatus str. 3975 RP4</name>
    <dbReference type="NCBI Taxonomy" id="1339352"/>
    <lineage>
        <taxon>Bacteria</taxon>
        <taxon>Pseudomonadati</taxon>
        <taxon>Bacteroidota</taxon>
        <taxon>Bacteroidia</taxon>
        <taxon>Bacteroidales</taxon>
        <taxon>Bacteroidaceae</taxon>
        <taxon>Phocaeicola</taxon>
    </lineage>
</organism>